<dbReference type="Proteomes" id="UP000658720">
    <property type="component" value="Unassembled WGS sequence"/>
</dbReference>
<accession>A0ABR9VX08</accession>
<comment type="caution">
    <text evidence="1">The sequence shown here is derived from an EMBL/GenBank/DDBJ whole genome shotgun (WGS) entry which is preliminary data.</text>
</comment>
<proteinExistence type="predicted"/>
<protein>
    <recommendedName>
        <fullName evidence="3">SHOCT domain-containing protein</fullName>
    </recommendedName>
</protein>
<gene>
    <name evidence="1" type="ORF">IQ217_17255</name>
</gene>
<dbReference type="EMBL" id="JADEVV010000069">
    <property type="protein sequence ID" value="MBE9255551.1"/>
    <property type="molecule type" value="Genomic_DNA"/>
</dbReference>
<reference evidence="1 2" key="1">
    <citation type="submission" date="2020-10" db="EMBL/GenBank/DDBJ databases">
        <authorList>
            <person name="Castelo-Branco R."/>
            <person name="Eusebio N."/>
            <person name="Adriana R."/>
            <person name="Vieira A."/>
            <person name="Brugerolle De Fraissinette N."/>
            <person name="Rezende De Castro R."/>
            <person name="Schneider M.P."/>
            <person name="Vasconcelos V."/>
            <person name="Leao P.N."/>
        </authorList>
    </citation>
    <scope>NUCLEOTIDE SEQUENCE [LARGE SCALE GENOMIC DNA]</scope>
    <source>
        <strain evidence="1 2">LEGE 00031</strain>
    </source>
</reference>
<sequence>MMSFLSPLLSLPKRRYWAIALAVTSAVLPWPMAGLHKLYLGQPVWAGVYWLLWNTPIPRIACAIDAVWYFVQGEEDFNRQFNSLEGSWHQNGDSLQPSQQVITMAEAMRELEQLRLEGLLTEYEFEQKRRQLLG</sequence>
<keyword evidence="2" id="KW-1185">Reference proteome</keyword>
<organism evidence="1 2">
    <name type="scientific">Synechocystis salina LEGE 00031</name>
    <dbReference type="NCBI Taxonomy" id="1828736"/>
    <lineage>
        <taxon>Bacteria</taxon>
        <taxon>Bacillati</taxon>
        <taxon>Cyanobacteriota</taxon>
        <taxon>Cyanophyceae</taxon>
        <taxon>Synechococcales</taxon>
        <taxon>Merismopediaceae</taxon>
        <taxon>Synechocystis</taxon>
    </lineage>
</organism>
<name>A0ABR9VX08_9SYNC</name>
<evidence type="ECO:0008006" key="3">
    <source>
        <dbReference type="Google" id="ProtNLM"/>
    </source>
</evidence>
<evidence type="ECO:0000313" key="2">
    <source>
        <dbReference type="Proteomes" id="UP000658720"/>
    </source>
</evidence>
<evidence type="ECO:0000313" key="1">
    <source>
        <dbReference type="EMBL" id="MBE9255551.1"/>
    </source>
</evidence>